<feature type="signal peptide" evidence="1">
    <location>
        <begin position="1"/>
        <end position="15"/>
    </location>
</feature>
<protein>
    <submittedName>
        <fullName evidence="2">Uncharacterized protein</fullName>
    </submittedName>
</protein>
<proteinExistence type="predicted"/>
<evidence type="ECO:0000256" key="1">
    <source>
        <dbReference type="SAM" id="SignalP"/>
    </source>
</evidence>
<accession>A0A3P6EKU6</accession>
<keyword evidence="1" id="KW-0732">Signal</keyword>
<evidence type="ECO:0000313" key="2">
    <source>
        <dbReference type="EMBL" id="VDD31659.1"/>
    </source>
</evidence>
<dbReference type="AlphaFoldDB" id="A0A3P6EKU6"/>
<reference evidence="2" key="1">
    <citation type="submission" date="2018-11" db="EMBL/GenBank/DDBJ databases">
        <authorList>
            <consortium name="Genoscope - CEA"/>
            <person name="William W."/>
        </authorList>
    </citation>
    <scope>NUCLEOTIDE SEQUENCE</scope>
</reference>
<dbReference type="EMBL" id="LR031875">
    <property type="protein sequence ID" value="VDD31659.1"/>
    <property type="molecule type" value="Genomic_DNA"/>
</dbReference>
<name>A0A3P6EKU6_BRAOL</name>
<feature type="chain" id="PRO_5018176304" evidence="1">
    <location>
        <begin position="16"/>
        <end position="64"/>
    </location>
</feature>
<organism evidence="2">
    <name type="scientific">Brassica oleracea</name>
    <name type="common">Wild cabbage</name>
    <dbReference type="NCBI Taxonomy" id="3712"/>
    <lineage>
        <taxon>Eukaryota</taxon>
        <taxon>Viridiplantae</taxon>
        <taxon>Streptophyta</taxon>
        <taxon>Embryophyta</taxon>
        <taxon>Tracheophyta</taxon>
        <taxon>Spermatophyta</taxon>
        <taxon>Magnoliopsida</taxon>
        <taxon>eudicotyledons</taxon>
        <taxon>Gunneridae</taxon>
        <taxon>Pentapetalae</taxon>
        <taxon>rosids</taxon>
        <taxon>malvids</taxon>
        <taxon>Brassicales</taxon>
        <taxon>Brassicaceae</taxon>
        <taxon>Brassiceae</taxon>
        <taxon>Brassica</taxon>
    </lineage>
</organism>
<sequence length="64" mass="7668">MVLWMRLKILSYCLSVLRISWERLISLVLQLKKVLRFLRCLKSGQFTTHSWLIPSLKPPWKGKQ</sequence>
<gene>
    <name evidence="2" type="ORF">BOLC9T56982H</name>
</gene>